<dbReference type="NCBIfam" id="TIGR04131">
    <property type="entry name" value="Bac_Flav_CTERM"/>
    <property type="match status" value="1"/>
</dbReference>
<dbReference type="Pfam" id="PF13573">
    <property type="entry name" value="SprB"/>
    <property type="match status" value="2"/>
</dbReference>
<dbReference type="RefSeq" id="WP_310006165.1">
    <property type="nucleotide sequence ID" value="NZ_JAVDTX010000004.1"/>
</dbReference>
<comment type="caution">
    <text evidence="1">The sequence shown here is derived from an EMBL/GenBank/DDBJ whole genome shotgun (WGS) entry which is preliminary data.</text>
</comment>
<dbReference type="InterPro" id="IPR025667">
    <property type="entry name" value="SprB_repeat"/>
</dbReference>
<evidence type="ECO:0000313" key="1">
    <source>
        <dbReference type="EMBL" id="MDR6845142.1"/>
    </source>
</evidence>
<gene>
    <name evidence="1" type="ORF">J2W95_001849</name>
</gene>
<dbReference type="InterPro" id="IPR026341">
    <property type="entry name" value="T9SS_type_B"/>
</dbReference>
<dbReference type="EMBL" id="JAVDTX010000004">
    <property type="protein sequence ID" value="MDR6845142.1"/>
    <property type="molecule type" value="Genomic_DNA"/>
</dbReference>
<protein>
    <submittedName>
        <fullName evidence="1">Gliding motility-associated-like protein</fullName>
    </submittedName>
</protein>
<accession>A0ABU1S2F1</accession>
<name>A0ABU1S2F1_9FLAO</name>
<dbReference type="Pfam" id="PF13585">
    <property type="entry name" value="CHU_C"/>
    <property type="match status" value="1"/>
</dbReference>
<feature type="non-terminal residue" evidence="1">
    <location>
        <position position="1"/>
    </location>
</feature>
<proteinExistence type="predicted"/>
<evidence type="ECO:0000313" key="2">
    <source>
        <dbReference type="Proteomes" id="UP001261871"/>
    </source>
</evidence>
<organism evidence="1 2">
    <name type="scientific">Flavobacterium granuli</name>
    <dbReference type="NCBI Taxonomy" id="280093"/>
    <lineage>
        <taxon>Bacteria</taxon>
        <taxon>Pseudomonadati</taxon>
        <taxon>Bacteroidota</taxon>
        <taxon>Flavobacteriia</taxon>
        <taxon>Flavobacteriales</taxon>
        <taxon>Flavobacteriaceae</taxon>
        <taxon>Flavobacterium</taxon>
    </lineage>
</organism>
<keyword evidence="2" id="KW-1185">Reference proteome</keyword>
<sequence>LPPTITVPTQQCYTGSNLTVNLSTLTTTYNGVKSYTVNNSAITGPTATFNGPGTYTLGIKDDNGCEAFVTYKIEKQLTAFARVTKELFCAAPINATIAVAITDGVAPYSYQMYVGGVSTGSLTPVTGSSFTASVSAGGTYSFVITDSNAVKCSVTTANVVVTTPSTPRAAFVQTNVSCNGGADGTITITGSNGVEPYLYSINNGVSFQASNYFTGLTDAGVYKVVVKDAKLCTSVAIPVDITQPTAVTARAVVTPFGCNTANTQQDAIVTLTPGGGTPGYKYSFNGGATYQASASFVVNAAKTINYVIQDANGCTASGSAVVTAYTPPTDMNLAVTPIYCNTPGTVATLTVNSVTGGVAPYTYGIISPIVSATNTTGTFSNLAPNTYIVKVTDANGCSTTKAILIKKANNISVIAQLINDVSCRGGFNGAVNFTVSNYITAGSYSFGLTPAAGAFTKTGDIIKYTGLPAGNYTFNVTDGVSGCVASVTNFTISQPAAVLDFTAVATNINCDVKTSLITVTATGGTVSYSYAAVPTGTGAPTAYSADNRLLVDTNNGTVMGWDVYVKDRNGCSLSKLKTILLDVTPMITSAVATQCPSSTGTYNITVSATGFSTALQYSVGGVSFQTGNIITVNTPGNYNVIVKDANGCSSAPTAVTILDPLQLKFDITTSPICNGNEGVVTLTVTGGTVAANYVYSKDNWVTSQSSPVFAGLIPNMYIFSVRDTGTACTKSVTAVIETPNRAIDFTLPKTDVICKGESNGTVTVAMATTTTTVNNNPVYTYAISPSPIGMVLVGNVFTNLPANTYTVTVTSGKGCPVSKVVTVGEPLAISVATPIVTEYGCTTGNGTNYATISVGLPTGGSGTYTVYEFLRDGNPNPVQKGVNPVYIESDLLGGNYIINVYDNRGCVGTTSTTIDAFIGIDFATPSSINVTKAITCINDEDIQVNVVIKGGAPVPLDYTIVASATNAKPYASVTNTSGQFTNLTVGSYIITVKNPSTGCSIKTIHYVNEPNTFDLAVSNIKNVVCYGSATGSVDLNFVDNQLVPTNDAGVFDYTIAGPVSISARSTDAGPITIPNLPAGVYTVTAKLVGLPSCDVVTTFTIDQPTLALTISENHTPITCDPGNDGTISVTADGGWPGTYQYELVGPVNVAYSTDFYFDNLKAGTYILNVKDVNGCVATTTVTLSVPSPILVSASATSSLLLCNGDTSGEIRVNTPTGGQGSNYSYILNYASANPVISSAPQTSPVFSGLGAGTYTITVIDGLGCVSAPSADIIIAEPTKVEASLVLATAITCLSSATVTLSVTGGTGPYEYSTDKNFAPGSLTTLTSVPFSVGLGDHQYYVRDVNGCVGFISNTVKINALTPLSLDLDLSNAIINCNGAATGAIDSKAFGGLGNYVYTLLNATKNPISPAQATGYFDALLAGTYYVRVDSGDCQYDSDVITIAQPTTALGTVVTTTPVTCNGIGNGTIVVIGSGGTNPIGYAISPNLNQYFDTGSFINLKPGVYDIVTQDKNGCFVKDQATITEPNLIVANVVPSSIQQEICVGEKTGAFDITIVGGIPPYSTSIDGDPFVPNRITFSGLSGGNHMVIVKDANLCESELEVPLDKAVILNPVAMVSNECVNNSPANKVIVEIDESNNAADVTYSLDDTGIEQVSNVFTNLAPGDHYVMVHHKNTCIDATEAFTIDQIDPLTISIDLGGLNEIVATVTGGSGIYQYMINGESIGSNNKYFYYRSGDYTVTVIDSNGCSASITKYFEFIDIKIPPIFTPTGDGTNDSWKPTNTENYPDIKFVVYDRYGREVGVFGAGQSWDGKYNGTELPMGDYWYVLKLRHTQDDREFIGHFTLYR</sequence>
<reference evidence="1 2" key="1">
    <citation type="submission" date="2023-07" db="EMBL/GenBank/DDBJ databases">
        <title>Sorghum-associated microbial communities from plants grown in Nebraska, USA.</title>
        <authorList>
            <person name="Schachtman D."/>
        </authorList>
    </citation>
    <scope>NUCLEOTIDE SEQUENCE [LARGE SCALE GENOMIC DNA]</scope>
    <source>
        <strain evidence="1 2">BE124</strain>
    </source>
</reference>
<dbReference type="Proteomes" id="UP001261871">
    <property type="component" value="Unassembled WGS sequence"/>
</dbReference>